<evidence type="ECO:0000313" key="2">
    <source>
        <dbReference type="EMBL" id="UJO20706.1"/>
    </source>
</evidence>
<gene>
    <name evidence="2" type="ORF">CLAFUR5_11601</name>
</gene>
<keyword evidence="3" id="KW-1185">Reference proteome</keyword>
<accession>A0A9Q8PDV9</accession>
<dbReference type="RefSeq" id="XP_047765072.1">
    <property type="nucleotide sequence ID" value="XM_047910749.1"/>
</dbReference>
<sequence length="108" mass="11851">MKDIRTTLKNLLANLKAKLKIGSKNKKRGDQVMAEAAGDPHANYTPQDRLRGLPYEATTSGKPPCIDEEPEPSPATSVEEQRKLKKGADARVPTDLTGVAEELDRKLQ</sequence>
<name>A0A9Q8PDV9_PASFU</name>
<evidence type="ECO:0000256" key="1">
    <source>
        <dbReference type="SAM" id="MobiDB-lite"/>
    </source>
</evidence>
<dbReference type="AlphaFoldDB" id="A0A9Q8PDV9"/>
<dbReference type="GeneID" id="71991479"/>
<feature type="region of interest" description="Disordered" evidence="1">
    <location>
        <begin position="24"/>
        <end position="108"/>
    </location>
</feature>
<dbReference type="Proteomes" id="UP000756132">
    <property type="component" value="Chromosome 8"/>
</dbReference>
<reference evidence="2" key="2">
    <citation type="journal article" date="2022" name="Microb. Genom.">
        <title>A chromosome-scale genome assembly of the tomato pathogen Cladosporium fulvum reveals a compartmentalized genome architecture and the presence of a dispensable chromosome.</title>
        <authorList>
            <person name="Zaccaron A.Z."/>
            <person name="Chen L.H."/>
            <person name="Samaras A."/>
            <person name="Stergiopoulos I."/>
        </authorList>
    </citation>
    <scope>NUCLEOTIDE SEQUENCE</scope>
    <source>
        <strain evidence="2">Race5_Kim</strain>
    </source>
</reference>
<dbReference type="KEGG" id="ffu:CLAFUR5_11601"/>
<dbReference type="EMBL" id="CP090170">
    <property type="protein sequence ID" value="UJO20706.1"/>
    <property type="molecule type" value="Genomic_DNA"/>
</dbReference>
<reference evidence="2" key="1">
    <citation type="submission" date="2021-12" db="EMBL/GenBank/DDBJ databases">
        <authorList>
            <person name="Zaccaron A."/>
            <person name="Stergiopoulos I."/>
        </authorList>
    </citation>
    <scope>NUCLEOTIDE SEQUENCE</scope>
    <source>
        <strain evidence="2">Race5_Kim</strain>
    </source>
</reference>
<evidence type="ECO:0000313" key="3">
    <source>
        <dbReference type="Proteomes" id="UP000756132"/>
    </source>
</evidence>
<organism evidence="2 3">
    <name type="scientific">Passalora fulva</name>
    <name type="common">Tomato leaf mold</name>
    <name type="synonym">Cladosporium fulvum</name>
    <dbReference type="NCBI Taxonomy" id="5499"/>
    <lineage>
        <taxon>Eukaryota</taxon>
        <taxon>Fungi</taxon>
        <taxon>Dikarya</taxon>
        <taxon>Ascomycota</taxon>
        <taxon>Pezizomycotina</taxon>
        <taxon>Dothideomycetes</taxon>
        <taxon>Dothideomycetidae</taxon>
        <taxon>Mycosphaerellales</taxon>
        <taxon>Mycosphaerellaceae</taxon>
        <taxon>Fulvia</taxon>
    </lineage>
</organism>
<protein>
    <submittedName>
        <fullName evidence="2">Uncharacterized protein</fullName>
    </submittedName>
</protein>
<feature type="compositionally biased region" description="Basic and acidic residues" evidence="1">
    <location>
        <begin position="79"/>
        <end position="89"/>
    </location>
</feature>
<proteinExistence type="predicted"/>